<dbReference type="Proteomes" id="UP000198549">
    <property type="component" value="Chromosome I"/>
</dbReference>
<evidence type="ECO:0000313" key="2">
    <source>
        <dbReference type="EMBL" id="OLU06007.1"/>
    </source>
</evidence>
<proteinExistence type="predicted"/>
<dbReference type="EMBL" id="VZPS01000001">
    <property type="protein sequence ID" value="KAB0488514.1"/>
    <property type="molecule type" value="Genomic_DNA"/>
</dbReference>
<sequence length="481" mass="53100">MSTQKSSSEQHSLRVRPKPFTQVMLENIDGGQEGLLPTSIQGKRLKMEFDPWANTAPSVESPESVEMYWNGAPVETKTWTAPIAADDYFIDVPAAWLFDGEHHVDYLLTLHTGQTEMSEVRVLTVDTEPAELDANSKLAFDTDTVDQDYLNNHDDVVKVEVPLHLPRTPGDVVIATWKNPLGGASEEYRTEPLTRHNYQYPIYLEFDKELILRSGDGKREVSYRVQDRAGNVSAESVPAELLVAVIRAPRYLPNPWVVEVGGEPSDYGSLDPEKTLRGATVRIPQEAVYYEDDRLEVLFGEPGVAGSIKVPVVAGTREVSIPKESIAAYLNSTLPVSYLVHLADGTTEPSRSLTLAIAAFPPSRLPGAQLVAPHSDPVYKSRITSPGLPIFQRTWAYISTQCLITITVTGTGTDDQPKSATIINALPVTSAQVTEGVLATVPLAFMYTLRNDTRFRVQTQVSFNNGRSWFAFTLLSPMLRA</sequence>
<dbReference type="AlphaFoldDB" id="A0A1H0UVZ8"/>
<organism evidence="3 5">
    <name type="scientific">Pseudomonas reinekei</name>
    <dbReference type="NCBI Taxonomy" id="395598"/>
    <lineage>
        <taxon>Bacteria</taxon>
        <taxon>Pseudomonadati</taxon>
        <taxon>Pseudomonadota</taxon>
        <taxon>Gammaproteobacteria</taxon>
        <taxon>Pseudomonadales</taxon>
        <taxon>Pseudomonadaceae</taxon>
        <taxon>Pseudomonas</taxon>
    </lineage>
</organism>
<evidence type="ECO:0000313" key="1">
    <source>
        <dbReference type="EMBL" id="KAB0488514.1"/>
    </source>
</evidence>
<dbReference type="EMBL" id="LT629709">
    <property type="protein sequence ID" value="SDP70347.1"/>
    <property type="molecule type" value="Genomic_DNA"/>
</dbReference>
<reference evidence="4" key="2">
    <citation type="submission" date="2017-01" db="EMBL/GenBank/DDBJ databases">
        <authorList>
            <person name="Poblete-Castro I."/>
        </authorList>
    </citation>
    <scope>NUCLEOTIDE SEQUENCE [LARGE SCALE GENOMIC DNA]</scope>
    <source>
        <strain evidence="4">DSM 18361 / CCUG 53116 / MT1</strain>
    </source>
</reference>
<dbReference type="EMBL" id="MSTQ01000001">
    <property type="protein sequence ID" value="OLU06007.1"/>
    <property type="molecule type" value="Genomic_DNA"/>
</dbReference>
<gene>
    <name evidence="2" type="ORF">BVK86_01210</name>
    <name evidence="1" type="ORF">F7R15_01215</name>
    <name evidence="3" type="ORF">SAMN04490202_5684</name>
</gene>
<dbReference type="Proteomes" id="UP000186756">
    <property type="component" value="Unassembled WGS sequence"/>
</dbReference>
<evidence type="ECO:0000313" key="3">
    <source>
        <dbReference type="EMBL" id="SDP70347.1"/>
    </source>
</evidence>
<reference evidence="3 5" key="1">
    <citation type="submission" date="2016-10" db="EMBL/GenBank/DDBJ databases">
        <authorList>
            <person name="de Groot N.N."/>
        </authorList>
    </citation>
    <scope>NUCLEOTIDE SEQUENCE [LARGE SCALE GENOMIC DNA]</scope>
    <source>
        <strain evidence="3 5">BS3776</strain>
    </source>
</reference>
<evidence type="ECO:0000313" key="4">
    <source>
        <dbReference type="Proteomes" id="UP000186756"/>
    </source>
</evidence>
<dbReference type="Proteomes" id="UP000460142">
    <property type="component" value="Unassembled WGS sequence"/>
</dbReference>
<reference evidence="1 6" key="4">
    <citation type="submission" date="2019-09" db="EMBL/GenBank/DDBJ databases">
        <title>Draft genome sequences of 48 bacterial type strains from the CCUG.</title>
        <authorList>
            <person name="Tunovic T."/>
            <person name="Pineiro-Iglesias B."/>
            <person name="Unosson C."/>
            <person name="Inganas E."/>
            <person name="Ohlen M."/>
            <person name="Cardew S."/>
            <person name="Jensie-Markopoulos S."/>
            <person name="Salva-Serra F."/>
            <person name="Jaen-Luchoro D."/>
            <person name="Karlsson R."/>
            <person name="Svensson-Stadler L."/>
            <person name="Chun J."/>
            <person name="Moore E."/>
        </authorList>
    </citation>
    <scope>NUCLEOTIDE SEQUENCE [LARGE SCALE GENOMIC DNA]</scope>
    <source>
        <strain evidence="1 6">CCUG 53116</strain>
    </source>
</reference>
<accession>A0A1H0UVZ8</accession>
<evidence type="ECO:0000313" key="6">
    <source>
        <dbReference type="Proteomes" id="UP000460142"/>
    </source>
</evidence>
<keyword evidence="4" id="KW-1185">Reference proteome</keyword>
<dbReference type="OrthoDB" id="7031383at2"/>
<dbReference type="RefSeq" id="WP_075944675.1">
    <property type="nucleotide sequence ID" value="NZ_LT629709.1"/>
</dbReference>
<reference evidence="2" key="3">
    <citation type="submission" date="2017-01" db="EMBL/GenBank/DDBJ databases">
        <authorList>
            <person name="Mah S.A."/>
            <person name="Swanson W.J."/>
            <person name="Moy G.W."/>
            <person name="Vacquier V.D."/>
        </authorList>
    </citation>
    <scope>NUCLEOTIDE SEQUENCE [LARGE SCALE GENOMIC DNA]</scope>
    <source>
        <strain evidence="2">MT1</strain>
    </source>
</reference>
<protein>
    <submittedName>
        <fullName evidence="3">Uncharacterized protein</fullName>
    </submittedName>
</protein>
<evidence type="ECO:0000313" key="5">
    <source>
        <dbReference type="Proteomes" id="UP000198549"/>
    </source>
</evidence>
<name>A0A1H0UVZ8_PSERE</name>